<dbReference type="Proteomes" id="UP000199478">
    <property type="component" value="Unassembled WGS sequence"/>
</dbReference>
<accession>A0A1I6GV18</accession>
<reference evidence="2" key="1">
    <citation type="submission" date="2016-10" db="EMBL/GenBank/DDBJ databases">
        <authorList>
            <person name="Varghese N."/>
            <person name="Submissions S."/>
        </authorList>
    </citation>
    <scope>NUCLEOTIDE SEQUENCE [LARGE SCALE GENOMIC DNA]</scope>
    <source>
        <strain evidence="2">DSM 26879</strain>
    </source>
</reference>
<proteinExistence type="predicted"/>
<dbReference type="OrthoDB" id="7817715at2"/>
<keyword evidence="2" id="KW-1185">Reference proteome</keyword>
<evidence type="ECO:0000313" key="2">
    <source>
        <dbReference type="Proteomes" id="UP000199478"/>
    </source>
</evidence>
<protein>
    <submittedName>
        <fullName evidence="1">Phosphotransferase enzyme family protein</fullName>
    </submittedName>
</protein>
<dbReference type="AlphaFoldDB" id="A0A1I6GV18"/>
<dbReference type="InterPro" id="IPR011009">
    <property type="entry name" value="Kinase-like_dom_sf"/>
</dbReference>
<dbReference type="GO" id="GO:0016740">
    <property type="term" value="F:transferase activity"/>
    <property type="evidence" value="ECO:0007669"/>
    <property type="project" value="UniProtKB-KW"/>
</dbReference>
<name>A0A1I6GV18_9RHOB</name>
<dbReference type="RefSeq" id="WP_090199851.1">
    <property type="nucleotide sequence ID" value="NZ_FOYP01000001.1"/>
</dbReference>
<keyword evidence="1" id="KW-0808">Transferase</keyword>
<sequence length="308" mass="33590">MNTDINRLLDRGAEQEAAIARWDAVQPHSALLGQITRGALLGAKTYSGVFAATYQGVQVIVRHIARPNAHDLATKMQADLAFVGPQMNAGDCQINQLIAADPAHGVLVASLVPGVPYHATSDPALLEHAGRWHATYVGARRAQAHLSPMFWQKKLKQIPRNGLDGDDLALAQELREDMRFQTHALKGALICRVAGHGDFAPHNFRVHDGVLYGFDTGTAAKVPLARELAHFLLHVALKSDELSGPWGIGDAQVAAFTQAAGLPEAEVGTVLRYFYGWYLYKSILRYARNAGRRARLVALIRLYLDPLG</sequence>
<evidence type="ECO:0000313" key="1">
    <source>
        <dbReference type="EMBL" id="SFR46052.1"/>
    </source>
</evidence>
<organism evidence="1 2">
    <name type="scientific">Yoonia tamlensis</name>
    <dbReference type="NCBI Taxonomy" id="390270"/>
    <lineage>
        <taxon>Bacteria</taxon>
        <taxon>Pseudomonadati</taxon>
        <taxon>Pseudomonadota</taxon>
        <taxon>Alphaproteobacteria</taxon>
        <taxon>Rhodobacterales</taxon>
        <taxon>Paracoccaceae</taxon>
        <taxon>Yoonia</taxon>
    </lineage>
</organism>
<gene>
    <name evidence="1" type="ORF">SAMN04488005_2206</name>
</gene>
<dbReference type="SUPFAM" id="SSF56112">
    <property type="entry name" value="Protein kinase-like (PK-like)"/>
    <property type="match status" value="1"/>
</dbReference>
<dbReference type="EMBL" id="FOYP01000001">
    <property type="protein sequence ID" value="SFR46052.1"/>
    <property type="molecule type" value="Genomic_DNA"/>
</dbReference>